<dbReference type="Proteomes" id="UP000191112">
    <property type="component" value="Unassembled WGS sequence"/>
</dbReference>
<proteinExistence type="predicted"/>
<evidence type="ECO:0000313" key="1">
    <source>
        <dbReference type="EMBL" id="SKC10127.1"/>
    </source>
</evidence>
<accession>A0A1T5GP13</accession>
<gene>
    <name evidence="1" type="ORF">SAMN05660477_03013</name>
</gene>
<sequence length="66" mass="7361">MLGFDDFKLFWFLTENFSITCKMKLLFLTSSPDGSGILWGEVRGRSVAEPSEPRTKDIADSGISSK</sequence>
<dbReference type="AlphaFoldDB" id="A0A1T5GP13"/>
<organism evidence="1 2">
    <name type="scientific">Soonwooa buanensis</name>
    <dbReference type="NCBI Taxonomy" id="619805"/>
    <lineage>
        <taxon>Bacteria</taxon>
        <taxon>Pseudomonadati</taxon>
        <taxon>Bacteroidota</taxon>
        <taxon>Flavobacteriia</taxon>
        <taxon>Flavobacteriales</taxon>
        <taxon>Weeksellaceae</taxon>
        <taxon>Chryseobacterium group</taxon>
        <taxon>Soonwooa</taxon>
    </lineage>
</organism>
<reference evidence="1 2" key="1">
    <citation type="submission" date="2017-02" db="EMBL/GenBank/DDBJ databases">
        <authorList>
            <person name="Peterson S.W."/>
        </authorList>
    </citation>
    <scope>NUCLEOTIDE SEQUENCE [LARGE SCALE GENOMIC DNA]</scope>
    <source>
        <strain evidence="1 2">DSM 22323</strain>
    </source>
</reference>
<evidence type="ECO:0000313" key="2">
    <source>
        <dbReference type="Proteomes" id="UP000191112"/>
    </source>
</evidence>
<name>A0A1T5GP13_9FLAO</name>
<keyword evidence="2" id="KW-1185">Reference proteome</keyword>
<protein>
    <submittedName>
        <fullName evidence="1">Uncharacterized protein</fullName>
    </submittedName>
</protein>
<dbReference type="EMBL" id="FUYZ01000014">
    <property type="protein sequence ID" value="SKC10127.1"/>
    <property type="molecule type" value="Genomic_DNA"/>
</dbReference>